<keyword evidence="4 7" id="KW-0378">Hydrolase</keyword>
<feature type="binding site" evidence="9">
    <location>
        <begin position="51"/>
        <end position="54"/>
    </location>
    <ligand>
        <name>substrate</name>
    </ligand>
</feature>
<sequence>MSRPAIFLDRDGVINEDVGYAWRQADIRWVRNAPEAIAWLNRRGYLVVVVTNQSGIARGYYSERDFDVLTGWMHAALGQYGARIDAVYHCPHHPTAGQPPYNVVCNCRKPKPGLLVKAIGDLGIDPARSLMIGDKLTDMEAAAAAGVPGLLFPGGDLLEFVRDALDNG</sequence>
<comment type="cofactor">
    <cofactor evidence="11">
        <name>Mg(2+)</name>
        <dbReference type="ChEBI" id="CHEBI:18420"/>
    </cofactor>
</comment>
<feature type="binding site" evidence="11">
    <location>
        <position position="90"/>
    </location>
    <ligand>
        <name>Zn(2+)</name>
        <dbReference type="ChEBI" id="CHEBI:29105"/>
    </ligand>
</feature>
<feature type="binding site" evidence="11">
    <location>
        <position position="92"/>
    </location>
    <ligand>
        <name>Zn(2+)</name>
        <dbReference type="ChEBI" id="CHEBI:29105"/>
    </ligand>
</feature>
<keyword evidence="11" id="KW-0460">Magnesium</keyword>
<feature type="site" description="Stabilizes the phosphoryl group" evidence="10">
    <location>
        <position position="51"/>
    </location>
</feature>
<dbReference type="AlphaFoldDB" id="A0A154W4F8"/>
<evidence type="ECO:0000256" key="4">
    <source>
        <dbReference type="ARBA" id="ARBA00022801"/>
    </source>
</evidence>
<feature type="site" description="Contributes to substrate recognition" evidence="10">
    <location>
        <position position="108"/>
    </location>
</feature>
<keyword evidence="2 7" id="KW-0963">Cytoplasm</keyword>
<dbReference type="Gene3D" id="3.40.50.1000">
    <property type="entry name" value="HAD superfamily/HAD-like"/>
    <property type="match status" value="1"/>
</dbReference>
<evidence type="ECO:0000256" key="9">
    <source>
        <dbReference type="PIRSR" id="PIRSR004682-2"/>
    </source>
</evidence>
<dbReference type="InterPro" id="IPR036412">
    <property type="entry name" value="HAD-like_sf"/>
</dbReference>
<feature type="active site" description="Nucleophile" evidence="8">
    <location>
        <position position="9"/>
    </location>
</feature>
<protein>
    <recommendedName>
        <fullName evidence="6 7">D,D-heptose 1,7-bisphosphate phosphatase</fullName>
        <ecNumber evidence="7">3.1.3.-</ecNumber>
    </recommendedName>
</protein>
<dbReference type="InterPro" id="IPR004446">
    <property type="entry name" value="Heptose_bisP_phosphatase"/>
</dbReference>
<dbReference type="CDD" id="cd07503">
    <property type="entry name" value="HAD_HisB-N"/>
    <property type="match status" value="1"/>
</dbReference>
<keyword evidence="5 7" id="KW-0119">Carbohydrate metabolism</keyword>
<comment type="subcellular location">
    <subcellularLocation>
        <location evidence="1 7">Cytoplasm</location>
    </subcellularLocation>
</comment>
<feature type="site" description="Stabilizes the phosphoryl group" evidence="10">
    <location>
        <position position="109"/>
    </location>
</feature>
<dbReference type="PIRSF" id="PIRSF004682">
    <property type="entry name" value="GmhB"/>
    <property type="match status" value="1"/>
</dbReference>
<gene>
    <name evidence="12" type="ORF">AUP43_01680</name>
</gene>
<evidence type="ECO:0000256" key="5">
    <source>
        <dbReference type="ARBA" id="ARBA00023277"/>
    </source>
</evidence>
<dbReference type="NCBIfam" id="TIGR01656">
    <property type="entry name" value="Histidinol-ppas"/>
    <property type="match status" value="1"/>
</dbReference>
<dbReference type="PANTHER" id="PTHR42891:SF1">
    <property type="entry name" value="D-GLYCERO-BETA-D-MANNO-HEPTOSE-1,7-BISPHOSPHATE 7-PHOSPHATASE"/>
    <property type="match status" value="1"/>
</dbReference>
<feature type="binding site" evidence="11">
    <location>
        <position position="107"/>
    </location>
    <ligand>
        <name>Zn(2+)</name>
        <dbReference type="ChEBI" id="CHEBI:29105"/>
    </ligand>
</feature>
<feature type="binding site" evidence="11">
    <location>
        <position position="105"/>
    </location>
    <ligand>
        <name>Zn(2+)</name>
        <dbReference type="ChEBI" id="CHEBI:29105"/>
    </ligand>
</feature>
<comment type="cofactor">
    <cofactor evidence="11">
        <name>Zn(2+)</name>
        <dbReference type="ChEBI" id="CHEBI:29105"/>
    </cofactor>
</comment>
<dbReference type="Pfam" id="PF13242">
    <property type="entry name" value="Hydrolase_like"/>
    <property type="match status" value="1"/>
</dbReference>
<comment type="caution">
    <text evidence="12">The sequence shown here is derived from an EMBL/GenBank/DDBJ whole genome shotgun (WGS) entry which is preliminary data.</text>
</comment>
<evidence type="ECO:0000313" key="12">
    <source>
        <dbReference type="EMBL" id="KZD08339.1"/>
    </source>
</evidence>
<feature type="active site" description="Nucleophile" evidence="8">
    <location>
        <position position="11"/>
    </location>
</feature>
<evidence type="ECO:0000256" key="1">
    <source>
        <dbReference type="ARBA" id="ARBA00004496"/>
    </source>
</evidence>
<feature type="binding site" evidence="11">
    <location>
        <position position="11"/>
    </location>
    <ligand>
        <name>Mg(2+)</name>
        <dbReference type="ChEBI" id="CHEBI:18420"/>
    </ligand>
</feature>
<evidence type="ECO:0000256" key="11">
    <source>
        <dbReference type="PIRSR" id="PIRSR004682-4"/>
    </source>
</evidence>
<dbReference type="GO" id="GO:0005975">
    <property type="term" value="P:carbohydrate metabolic process"/>
    <property type="evidence" value="ECO:0007669"/>
    <property type="project" value="InterPro"/>
</dbReference>
<evidence type="ECO:0000256" key="2">
    <source>
        <dbReference type="ARBA" id="ARBA00022490"/>
    </source>
</evidence>
<keyword evidence="3 11" id="KW-0479">Metal-binding</keyword>
<dbReference type="GO" id="GO:0046872">
    <property type="term" value="F:metal ion binding"/>
    <property type="evidence" value="ECO:0007669"/>
    <property type="project" value="UniProtKB-KW"/>
</dbReference>
<feature type="binding site" evidence="9">
    <location>
        <begin position="9"/>
        <end position="11"/>
    </location>
    <ligand>
        <name>substrate</name>
    </ligand>
</feature>
<feature type="binding site" evidence="9">
    <location>
        <begin position="17"/>
        <end position="20"/>
    </location>
    <ligand>
        <name>substrate</name>
    </ligand>
</feature>
<feature type="binding site" evidence="9">
    <location>
        <position position="135"/>
    </location>
    <ligand>
        <name>substrate</name>
    </ligand>
</feature>
<feature type="binding site" evidence="11">
    <location>
        <position position="135"/>
    </location>
    <ligand>
        <name>Mg(2+)</name>
        <dbReference type="ChEBI" id="CHEBI:18420"/>
    </ligand>
</feature>
<evidence type="ECO:0000256" key="10">
    <source>
        <dbReference type="PIRSR" id="PIRSR004682-3"/>
    </source>
</evidence>
<keyword evidence="13" id="KW-1185">Reference proteome</keyword>
<name>A0A154W4F8_9PROT</name>
<dbReference type="GO" id="GO:0016791">
    <property type="term" value="F:phosphatase activity"/>
    <property type="evidence" value="ECO:0007669"/>
    <property type="project" value="InterPro"/>
</dbReference>
<dbReference type="PANTHER" id="PTHR42891">
    <property type="entry name" value="D-GLYCERO-BETA-D-MANNO-HEPTOSE-1,7-BISPHOSPHATE 7-PHOSPHATASE"/>
    <property type="match status" value="1"/>
</dbReference>
<dbReference type="EC" id="3.1.3.-" evidence="7"/>
<accession>A0A154W4F8</accession>
<evidence type="ECO:0000256" key="8">
    <source>
        <dbReference type="PIRSR" id="PIRSR004682-1"/>
    </source>
</evidence>
<dbReference type="Proteomes" id="UP000076400">
    <property type="component" value="Unassembled WGS sequence"/>
</dbReference>
<organism evidence="12 13">
    <name type="scientific">Oceanibaculum pacificum</name>
    <dbReference type="NCBI Taxonomy" id="580166"/>
    <lineage>
        <taxon>Bacteria</taxon>
        <taxon>Pseudomonadati</taxon>
        <taxon>Pseudomonadota</taxon>
        <taxon>Alphaproteobacteria</taxon>
        <taxon>Rhodospirillales</taxon>
        <taxon>Oceanibaculaceae</taxon>
        <taxon>Oceanibaculum</taxon>
    </lineage>
</organism>
<feature type="binding site" evidence="9">
    <location>
        <begin position="108"/>
        <end position="109"/>
    </location>
    <ligand>
        <name>substrate</name>
    </ligand>
</feature>
<dbReference type="NCBIfam" id="TIGR00213">
    <property type="entry name" value="GmhB_yaeD"/>
    <property type="match status" value="1"/>
</dbReference>
<dbReference type="OrthoDB" id="9814110at2"/>
<evidence type="ECO:0000256" key="7">
    <source>
        <dbReference type="PIRNR" id="PIRNR004682"/>
    </source>
</evidence>
<feature type="binding site" evidence="11">
    <location>
        <position position="9"/>
    </location>
    <ligand>
        <name>Mg(2+)</name>
        <dbReference type="ChEBI" id="CHEBI:18420"/>
    </ligand>
</feature>
<feature type="binding site" evidence="11">
    <location>
        <position position="134"/>
    </location>
    <ligand>
        <name>Mg(2+)</name>
        <dbReference type="ChEBI" id="CHEBI:18420"/>
    </ligand>
</feature>
<dbReference type="InterPro" id="IPR023214">
    <property type="entry name" value="HAD_sf"/>
</dbReference>
<evidence type="ECO:0000256" key="6">
    <source>
        <dbReference type="ARBA" id="ARBA00031828"/>
    </source>
</evidence>
<dbReference type="EMBL" id="LPXN01000105">
    <property type="protein sequence ID" value="KZD08339.1"/>
    <property type="molecule type" value="Genomic_DNA"/>
</dbReference>
<proteinExistence type="inferred from homology"/>
<evidence type="ECO:0000256" key="3">
    <source>
        <dbReference type="ARBA" id="ARBA00022723"/>
    </source>
</evidence>
<dbReference type="InterPro" id="IPR006549">
    <property type="entry name" value="HAD-SF_hydro_IIIA"/>
</dbReference>
<dbReference type="GO" id="GO:0005737">
    <property type="term" value="C:cytoplasm"/>
    <property type="evidence" value="ECO:0007669"/>
    <property type="project" value="UniProtKB-SubCell"/>
</dbReference>
<dbReference type="SUPFAM" id="SSF56784">
    <property type="entry name" value="HAD-like"/>
    <property type="match status" value="1"/>
</dbReference>
<dbReference type="NCBIfam" id="TIGR01662">
    <property type="entry name" value="HAD-SF-IIIA"/>
    <property type="match status" value="1"/>
</dbReference>
<dbReference type="InterPro" id="IPR006543">
    <property type="entry name" value="Histidinol-phos"/>
</dbReference>
<dbReference type="STRING" id="580166.AUP43_01680"/>
<dbReference type="RefSeq" id="WP_067555685.1">
    <property type="nucleotide sequence ID" value="NZ_LPXN01000105.1"/>
</dbReference>
<comment type="similarity">
    <text evidence="7">Belongs to the gmhB family.</text>
</comment>
<evidence type="ECO:0000313" key="13">
    <source>
        <dbReference type="Proteomes" id="UP000076400"/>
    </source>
</evidence>
<reference evidence="12 13" key="1">
    <citation type="submission" date="2015-12" db="EMBL/GenBank/DDBJ databases">
        <title>Genome sequence of Oceanibaculum pacificum MCCC 1A02656.</title>
        <authorList>
            <person name="Lu L."/>
            <person name="Lai Q."/>
            <person name="Shao Z."/>
            <person name="Qian P."/>
        </authorList>
    </citation>
    <scope>NUCLEOTIDE SEQUENCE [LARGE SCALE GENOMIC DNA]</scope>
    <source>
        <strain evidence="12 13">MCCC 1A02656</strain>
    </source>
</reference>
<keyword evidence="11" id="KW-0862">Zinc</keyword>